<organism evidence="1 2">
    <name type="scientific">Curtobacterium luteum</name>
    <dbReference type="NCBI Taxonomy" id="33881"/>
    <lineage>
        <taxon>Bacteria</taxon>
        <taxon>Bacillati</taxon>
        <taxon>Actinomycetota</taxon>
        <taxon>Actinomycetes</taxon>
        <taxon>Micrococcales</taxon>
        <taxon>Microbacteriaceae</taxon>
        <taxon>Curtobacterium</taxon>
    </lineage>
</organism>
<dbReference type="PATRIC" id="fig|33881.3.peg.2738"/>
<dbReference type="Proteomes" id="UP000078252">
    <property type="component" value="Unassembled WGS sequence"/>
</dbReference>
<dbReference type="AlphaFoldDB" id="A0A175RNM6"/>
<sequence>MFADQEAHEETTLVEEDVYLTRREAAARCRVPLSTFDALRRQSRVPYPDARMGKHMLWKTSTIVGFLESGGTSGRAH</sequence>
<accession>A0A175RNM6</accession>
<proteinExistence type="predicted"/>
<name>A0A175RNM6_9MICO</name>
<dbReference type="EMBL" id="LDQC01000064">
    <property type="protein sequence ID" value="KTR04544.1"/>
    <property type="molecule type" value="Genomic_DNA"/>
</dbReference>
<gene>
    <name evidence="1" type="ORF">NS184_11715</name>
</gene>
<evidence type="ECO:0000313" key="2">
    <source>
        <dbReference type="Proteomes" id="UP000078252"/>
    </source>
</evidence>
<comment type="caution">
    <text evidence="1">The sequence shown here is derived from an EMBL/GenBank/DDBJ whole genome shotgun (WGS) entry which is preliminary data.</text>
</comment>
<evidence type="ECO:0000313" key="1">
    <source>
        <dbReference type="EMBL" id="KTR04544.1"/>
    </source>
</evidence>
<reference evidence="1 2" key="1">
    <citation type="journal article" date="2016" name="Front. Microbiol.">
        <title>Genomic Resource of Rice Seed Associated Bacteria.</title>
        <authorList>
            <person name="Midha S."/>
            <person name="Bansal K."/>
            <person name="Sharma S."/>
            <person name="Kumar N."/>
            <person name="Patil P.P."/>
            <person name="Chaudhry V."/>
            <person name="Patil P.B."/>
        </authorList>
    </citation>
    <scope>NUCLEOTIDE SEQUENCE [LARGE SCALE GENOMIC DNA]</scope>
    <source>
        <strain evidence="1 2">NS184</strain>
    </source>
</reference>
<evidence type="ECO:0008006" key="3">
    <source>
        <dbReference type="Google" id="ProtNLM"/>
    </source>
</evidence>
<protein>
    <recommendedName>
        <fullName evidence="3">Helix-turn-helix domain-containing protein</fullName>
    </recommendedName>
</protein>